<dbReference type="GO" id="GO:0005886">
    <property type="term" value="C:plasma membrane"/>
    <property type="evidence" value="ECO:0007669"/>
    <property type="project" value="UniProtKB-SubCell"/>
</dbReference>
<name>A0A0B0HB93_SOVGS</name>
<dbReference type="Proteomes" id="UP000030856">
    <property type="component" value="Unassembled WGS sequence"/>
</dbReference>
<reference evidence="8 10" key="2">
    <citation type="submission" date="2016-11" db="EMBL/GenBank/DDBJ databases">
        <title>Mixed transmission modes and dynamic genome evolution in an obligate animal-bacterial symbiosis.</title>
        <authorList>
            <person name="Russell S.L."/>
            <person name="Corbett-Detig R.B."/>
            <person name="Cavanaugh C.M."/>
        </authorList>
    </citation>
    <scope>NUCLEOTIDE SEQUENCE [LARGE SCALE GENOMIC DNA]</scope>
    <source>
        <strain evidence="8">MA-KB16</strain>
    </source>
</reference>
<evidence type="ECO:0000313" key="10">
    <source>
        <dbReference type="Proteomes" id="UP000190962"/>
    </source>
</evidence>
<comment type="caution">
    <text evidence="7">The sequence shown here is derived from an EMBL/GenBank/DDBJ whole genome shotgun (WGS) entry which is preliminary data.</text>
</comment>
<gene>
    <name evidence="8" type="ORF">BOV88_08065</name>
    <name evidence="7" type="ORF">JV46_05500</name>
</gene>
<dbReference type="AlphaFoldDB" id="A0A0B0HB93"/>
<dbReference type="EMBL" id="MPNX01000010">
    <property type="protein sequence ID" value="OOY34875.1"/>
    <property type="molecule type" value="Genomic_DNA"/>
</dbReference>
<evidence type="ECO:0000256" key="3">
    <source>
        <dbReference type="ARBA" id="ARBA00022692"/>
    </source>
</evidence>
<proteinExistence type="predicted"/>
<evidence type="ECO:0000313" key="7">
    <source>
        <dbReference type="EMBL" id="KHF25154.1"/>
    </source>
</evidence>
<evidence type="ECO:0000256" key="4">
    <source>
        <dbReference type="ARBA" id="ARBA00022989"/>
    </source>
</evidence>
<dbReference type="EMBL" id="JRAA01000002">
    <property type="protein sequence ID" value="KHF25154.1"/>
    <property type="molecule type" value="Genomic_DNA"/>
</dbReference>
<dbReference type="Pfam" id="PF03626">
    <property type="entry name" value="COX4_pro"/>
    <property type="match status" value="1"/>
</dbReference>
<feature type="transmembrane region" description="Helical" evidence="6">
    <location>
        <begin position="16"/>
        <end position="33"/>
    </location>
</feature>
<dbReference type="InterPro" id="IPR005171">
    <property type="entry name" value="Cyt_c_oxidase_su4_prok"/>
</dbReference>
<accession>A0A0B0HB93</accession>
<evidence type="ECO:0000256" key="6">
    <source>
        <dbReference type="SAM" id="Phobius"/>
    </source>
</evidence>
<organism evidence="7 9">
    <name type="scientific">Solemya velum gill symbiont</name>
    <dbReference type="NCBI Taxonomy" id="2340"/>
    <lineage>
        <taxon>Bacteria</taxon>
        <taxon>Pseudomonadati</taxon>
        <taxon>Pseudomonadota</taxon>
        <taxon>Gammaproteobacteria</taxon>
        <taxon>sulfur-oxidizing symbionts</taxon>
    </lineage>
</organism>
<feature type="transmembrane region" description="Helical" evidence="6">
    <location>
        <begin position="70"/>
        <end position="92"/>
    </location>
</feature>
<evidence type="ECO:0000313" key="9">
    <source>
        <dbReference type="Proteomes" id="UP000030856"/>
    </source>
</evidence>
<keyword evidence="2" id="KW-1003">Cell membrane</keyword>
<keyword evidence="9" id="KW-1185">Reference proteome</keyword>
<protein>
    <recommendedName>
        <fullName evidence="11">Cytochrome C oxidase subunit IV</fullName>
    </recommendedName>
</protein>
<dbReference type="RefSeq" id="WP_052132210.1">
    <property type="nucleotide sequence ID" value="NZ_MPRA01000017.1"/>
</dbReference>
<evidence type="ECO:0000256" key="2">
    <source>
        <dbReference type="ARBA" id="ARBA00022475"/>
    </source>
</evidence>
<keyword evidence="4 6" id="KW-1133">Transmembrane helix</keyword>
<evidence type="ECO:0000313" key="8">
    <source>
        <dbReference type="EMBL" id="OOY34875.1"/>
    </source>
</evidence>
<comment type="subcellular location">
    <subcellularLocation>
        <location evidence="1">Cell membrane</location>
        <topology evidence="1">Multi-pass membrane protein</topology>
    </subcellularLocation>
</comment>
<feature type="transmembrane region" description="Helical" evidence="6">
    <location>
        <begin position="39"/>
        <end position="58"/>
    </location>
</feature>
<evidence type="ECO:0000256" key="1">
    <source>
        <dbReference type="ARBA" id="ARBA00004651"/>
    </source>
</evidence>
<dbReference type="Proteomes" id="UP000190962">
    <property type="component" value="Unassembled WGS sequence"/>
</dbReference>
<dbReference type="STRING" id="2340.JV46_05500"/>
<evidence type="ECO:0008006" key="11">
    <source>
        <dbReference type="Google" id="ProtNLM"/>
    </source>
</evidence>
<evidence type="ECO:0000256" key="5">
    <source>
        <dbReference type="ARBA" id="ARBA00023136"/>
    </source>
</evidence>
<sequence length="95" mass="10506">MKESVSTNLLTSRSALLVYLVLVTLTVLTWLIGMSGVEALWVSLLVFAMALFKVHLIGDYFMQLKQVRGIWGLVIVIWLSITAILVSAAYIFSAS</sequence>
<keyword evidence="3 6" id="KW-0812">Transmembrane</keyword>
<keyword evidence="5 6" id="KW-0472">Membrane</keyword>
<reference evidence="7 9" key="1">
    <citation type="journal article" date="2014" name="BMC Genomics">
        <title>The genome of the intracellular bacterium of the coastal bivalve, Solemya velum: a blueprint for thriving in and out of symbiosis.</title>
        <authorList>
            <person name="Dmytrenko O."/>
            <person name="Russell S.L."/>
            <person name="Loo W.T."/>
            <person name="Fontanez K.M."/>
            <person name="Liao L."/>
            <person name="Roeselers G."/>
            <person name="Sharma R."/>
            <person name="Stewart F.J."/>
            <person name="Newton I.L."/>
            <person name="Woyke T."/>
            <person name="Wu D."/>
            <person name="Lang J.M."/>
            <person name="Eisen J.A."/>
            <person name="Cavanaugh C.M."/>
        </authorList>
    </citation>
    <scope>NUCLEOTIDE SEQUENCE [LARGE SCALE GENOMIC DNA]</scope>
    <source>
        <strain evidence="7 9">WH</strain>
    </source>
</reference>